<comment type="caution">
    <text evidence="3">The sequence shown here is derived from an EMBL/GenBank/DDBJ whole genome shotgun (WGS) entry which is preliminary data.</text>
</comment>
<evidence type="ECO:0000256" key="1">
    <source>
        <dbReference type="SAM" id="MobiDB-lite"/>
    </source>
</evidence>
<feature type="compositionally biased region" description="Basic and acidic residues" evidence="1">
    <location>
        <begin position="934"/>
        <end position="944"/>
    </location>
</feature>
<dbReference type="Proteomes" id="UP000825935">
    <property type="component" value="Chromosome 23"/>
</dbReference>
<name>A0A8T2RXJ3_CERRI</name>
<feature type="region of interest" description="Disordered" evidence="1">
    <location>
        <begin position="74"/>
        <end position="123"/>
    </location>
</feature>
<feature type="region of interest" description="Disordered" evidence="1">
    <location>
        <begin position="1000"/>
        <end position="1037"/>
    </location>
</feature>
<feature type="compositionally biased region" description="Basic and acidic residues" evidence="1">
    <location>
        <begin position="549"/>
        <end position="559"/>
    </location>
</feature>
<feature type="region of interest" description="Disordered" evidence="1">
    <location>
        <begin position="223"/>
        <end position="270"/>
    </location>
</feature>
<feature type="region of interest" description="Disordered" evidence="1">
    <location>
        <begin position="429"/>
        <end position="472"/>
    </location>
</feature>
<feature type="compositionally biased region" description="Low complexity" evidence="1">
    <location>
        <begin position="437"/>
        <end position="457"/>
    </location>
</feature>
<dbReference type="EMBL" id="CM035428">
    <property type="protein sequence ID" value="KAH7301209.1"/>
    <property type="molecule type" value="Genomic_DNA"/>
</dbReference>
<dbReference type="OMA" id="NDMENRY"/>
<gene>
    <name evidence="3" type="ORF">KP509_23G016300</name>
</gene>
<dbReference type="EMBL" id="CM035428">
    <property type="protein sequence ID" value="KAH7301210.1"/>
    <property type="molecule type" value="Genomic_DNA"/>
</dbReference>
<feature type="region of interest" description="Disordered" evidence="1">
    <location>
        <begin position="549"/>
        <end position="585"/>
    </location>
</feature>
<accession>A0A8T2RXJ3</accession>
<organism evidence="3 4">
    <name type="scientific">Ceratopteris richardii</name>
    <name type="common">Triangle waterfern</name>
    <dbReference type="NCBI Taxonomy" id="49495"/>
    <lineage>
        <taxon>Eukaryota</taxon>
        <taxon>Viridiplantae</taxon>
        <taxon>Streptophyta</taxon>
        <taxon>Embryophyta</taxon>
        <taxon>Tracheophyta</taxon>
        <taxon>Polypodiopsida</taxon>
        <taxon>Polypodiidae</taxon>
        <taxon>Polypodiales</taxon>
        <taxon>Pteridineae</taxon>
        <taxon>Pteridaceae</taxon>
        <taxon>Parkerioideae</taxon>
        <taxon>Ceratopteris</taxon>
    </lineage>
</organism>
<dbReference type="EMBL" id="CM035428">
    <property type="protein sequence ID" value="KAH7301211.1"/>
    <property type="molecule type" value="Genomic_DNA"/>
</dbReference>
<feature type="domain" description="Probable zinc-ribbon" evidence="2">
    <location>
        <begin position="744"/>
        <end position="786"/>
    </location>
</feature>
<dbReference type="InterPro" id="IPR021480">
    <property type="entry name" value="Zinc_ribbon_12"/>
</dbReference>
<proteinExistence type="predicted"/>
<evidence type="ECO:0000259" key="2">
    <source>
        <dbReference type="Pfam" id="PF11331"/>
    </source>
</evidence>
<dbReference type="EMBL" id="CM035428">
    <property type="protein sequence ID" value="KAH7301207.1"/>
    <property type="molecule type" value="Genomic_DNA"/>
</dbReference>
<dbReference type="OrthoDB" id="1930285at2759"/>
<protein>
    <recommendedName>
        <fullName evidence="2">Probable zinc-ribbon domain-containing protein</fullName>
    </recommendedName>
</protein>
<keyword evidence="4" id="KW-1185">Reference proteome</keyword>
<evidence type="ECO:0000313" key="4">
    <source>
        <dbReference type="Proteomes" id="UP000825935"/>
    </source>
</evidence>
<reference evidence="3 4" key="1">
    <citation type="submission" date="2021-08" db="EMBL/GenBank/DDBJ databases">
        <title>WGS assembly of Ceratopteris richardii.</title>
        <authorList>
            <person name="Marchant D.B."/>
            <person name="Chen G."/>
            <person name="Jenkins J."/>
            <person name="Shu S."/>
            <person name="Leebens-Mack J."/>
            <person name="Grimwood J."/>
            <person name="Schmutz J."/>
            <person name="Soltis P."/>
            <person name="Soltis D."/>
            <person name="Chen Z.-H."/>
        </authorList>
    </citation>
    <scope>NUCLEOTIDE SEQUENCE [LARGE SCALE GENOMIC DNA]</scope>
    <source>
        <strain evidence="3">Whitten #5841</strain>
        <tissue evidence="3">Leaf</tissue>
    </source>
</reference>
<dbReference type="EMBL" id="CM035428">
    <property type="protein sequence ID" value="KAH7301206.1"/>
    <property type="molecule type" value="Genomic_DNA"/>
</dbReference>
<evidence type="ECO:0000313" key="3">
    <source>
        <dbReference type="EMBL" id="KAH7301206.1"/>
    </source>
</evidence>
<feature type="compositionally biased region" description="Low complexity" evidence="1">
    <location>
        <begin position="1000"/>
        <end position="1017"/>
    </location>
</feature>
<sequence>MPADAIPKTGRKKVRCPKCTALFAEPAKPVFECPICSCRLSANGAVELEVRIGNSPEDRDYGQKGTDALENIAQRSSDTNSRDSVDTQQQPSQIHNGEKGLLSQSEGLPAVHPNIDKEGKRSVVDDAENISVNDEVGIKKNSYQACSSDFIKETEEEDFLGKGKLDNKRLQLQALQTTRCEFSFKYSLQGTSPLESESSKRRLPSSNLASDVSLHAPLRVRIVNAREESSDQSEHGRYSSSSDMQSHDGSESEFDFPAPWADGPQDRGLPDSHGQVELYQVHAKHVSDGPHQLELIEIDEGTPNEDRDSAYMQMGEKSKEDDETIKSDHYSHVTSSITLVDPSIVYDEHGLGKDGSAQVVDPDKKEELAAFSIGANEGSLEWSHVGRKMSNMVIHDGQVFPEIIQSPLADVNVNERNLATKNMDFLPSLNHNHHASSSHVNVSTQQDLSTASSSHSIPHSHKVQNDSEPDQCRSDFKGHVVKNASDLEMPSFINKDVQSFRNHIADASVLRRDSNAYVGSDAMDKGISDGEREVDLYNHHEVHEWQYNKEKPTLPKVDHNSSAQTHSSNHMNSQESSGQTNFFSDYASNNMPLPNSQPFFFNNHCVSDHLSFGSPSSSHVCGCLVPPQHLMVPAGFQNHAIAPIGYHAVANGCMVFPHHHHPLMQAHFISPCALCLNHSGSLASNSGHADHWNYHQGRHSTFANSHTEMPTETFKRYDLPSSSMRFQGSPSNKTSQYPPVPGHGAVPYFICHGCCRLLEVPSYLLQNDELIQKLRCSACHKVTKFSNKLHPKYWQSSYNMRSAQQVPNVPDSKQSFASPGHSILKTKSTQIHEQGSNQVLPQVDANILMGSRVSKVSPHRGDDIQEKPRDAYIHTDSSYPECATSIITAVSQKGKIPELTEPVRSERAQDTDASLHMGVDEQDEGLAFGAPRISDGDSWDHVESRNQSPENIRSQAAGHVFDREYNGLIPKDQDKRPGSPLILLLNQESIKFRLNLDSDATPLSASSSPASDLPLSDNGTPSRSSRKKLSNMQMSRGTKYIAGLLRRSLKDASKGGH</sequence>
<feature type="compositionally biased region" description="Basic and acidic residues" evidence="1">
    <location>
        <begin position="224"/>
        <end position="237"/>
    </location>
</feature>
<feature type="compositionally biased region" description="Basic and acidic residues" evidence="1">
    <location>
        <begin position="114"/>
        <end position="123"/>
    </location>
</feature>
<dbReference type="Pfam" id="PF11331">
    <property type="entry name" value="Zn_ribbon_12"/>
    <property type="match status" value="1"/>
</dbReference>
<dbReference type="AlphaFoldDB" id="A0A8T2RXJ3"/>
<dbReference type="EMBL" id="CM035428">
    <property type="protein sequence ID" value="KAH7301208.1"/>
    <property type="molecule type" value="Genomic_DNA"/>
</dbReference>
<feature type="region of interest" description="Disordered" evidence="1">
    <location>
        <begin position="933"/>
        <end position="957"/>
    </location>
</feature>
<feature type="compositionally biased region" description="Polar residues" evidence="1">
    <location>
        <begin position="560"/>
        <end position="585"/>
    </location>
</feature>
<feature type="compositionally biased region" description="Polar residues" evidence="1">
    <location>
        <begin position="945"/>
        <end position="954"/>
    </location>
</feature>
<feature type="compositionally biased region" description="Polar residues" evidence="1">
    <location>
        <begin position="86"/>
        <end position="95"/>
    </location>
</feature>